<gene>
    <name evidence="5" type="ordered locus">Halha_2548</name>
</gene>
<dbReference type="PATRIC" id="fig|748449.3.peg.2470"/>
<dbReference type="InterPro" id="IPR018356">
    <property type="entry name" value="Tscrpt_reg_HTH_DeoR_CS"/>
</dbReference>
<keyword evidence="6" id="KW-1185">Reference proteome</keyword>
<sequence length="256" mass="28019">MLAKERRRKIVSLIEKGKTVKVKELCDKFAVSGSTIRRDLKKLEEEELISRTHGGAVAKESRDFEPSFIEKEDEHTEAKSKIGKKAAKLINDGETIILDAGTTTTQLAKSLDQHQDLTIVTNAVNIALELSNSPHQVVLPGGDLKKKTLALVGPATEDYLENLHADKVFLGANGIDLEAGVTTPDLVEANVKSKMASKAKEVIVLADESKFDKVTLVKVIDITDVSKVVTDYKLDQKLVSKYRALVDLVMVGGEKE</sequence>
<reference evidence="6" key="1">
    <citation type="submission" date="2012-02" db="EMBL/GenBank/DDBJ databases">
        <title>The complete genome of Halobacteroides halobius DSM 5150.</title>
        <authorList>
            <person name="Lucas S."/>
            <person name="Copeland A."/>
            <person name="Lapidus A."/>
            <person name="Glavina del Rio T."/>
            <person name="Dalin E."/>
            <person name="Tice H."/>
            <person name="Bruce D."/>
            <person name="Goodwin L."/>
            <person name="Pitluck S."/>
            <person name="Peters L."/>
            <person name="Mikhailova N."/>
            <person name="Gu W."/>
            <person name="Kyrpides N."/>
            <person name="Mavromatis K."/>
            <person name="Ivanova N."/>
            <person name="Brettin T."/>
            <person name="Detter J.C."/>
            <person name="Han C."/>
            <person name="Larimer F."/>
            <person name="Land M."/>
            <person name="Hauser L."/>
            <person name="Markowitz V."/>
            <person name="Cheng J.-F."/>
            <person name="Hugenholtz P."/>
            <person name="Woyke T."/>
            <person name="Wu D."/>
            <person name="Tindall B."/>
            <person name="Pomrenke H."/>
            <person name="Brambilla E."/>
            <person name="Klenk H.-P."/>
            <person name="Eisen J.A."/>
        </authorList>
    </citation>
    <scope>NUCLEOTIDE SEQUENCE [LARGE SCALE GENOMIC DNA]</scope>
    <source>
        <strain evidence="6">ATCC 35273 / DSM 5150 / MD-1</strain>
    </source>
</reference>
<accession>L0KAV5</accession>
<dbReference type="PANTHER" id="PTHR30363:SF44">
    <property type="entry name" value="AGA OPERON TRANSCRIPTIONAL REPRESSOR-RELATED"/>
    <property type="match status" value="1"/>
</dbReference>
<dbReference type="Gene3D" id="3.40.50.1360">
    <property type="match status" value="1"/>
</dbReference>
<dbReference type="EMBL" id="CP003359">
    <property type="protein sequence ID" value="AGB42422.1"/>
    <property type="molecule type" value="Genomic_DNA"/>
</dbReference>
<dbReference type="CDD" id="cd00090">
    <property type="entry name" value="HTH_ARSR"/>
    <property type="match status" value="1"/>
</dbReference>
<keyword evidence="3" id="KW-0804">Transcription</keyword>
<evidence type="ECO:0000256" key="1">
    <source>
        <dbReference type="ARBA" id="ARBA00023015"/>
    </source>
</evidence>
<dbReference type="InterPro" id="IPR050313">
    <property type="entry name" value="Carb_Metab_HTH_regulators"/>
</dbReference>
<dbReference type="SMART" id="SM00420">
    <property type="entry name" value="HTH_DEOR"/>
    <property type="match status" value="1"/>
</dbReference>
<organism evidence="5 6">
    <name type="scientific">Halobacteroides halobius (strain ATCC 35273 / DSM 5150 / MD-1)</name>
    <dbReference type="NCBI Taxonomy" id="748449"/>
    <lineage>
        <taxon>Bacteria</taxon>
        <taxon>Bacillati</taxon>
        <taxon>Bacillota</taxon>
        <taxon>Clostridia</taxon>
        <taxon>Halanaerobiales</taxon>
        <taxon>Halobacteroidaceae</taxon>
        <taxon>Halobacteroides</taxon>
    </lineage>
</organism>
<keyword evidence="2" id="KW-0238">DNA-binding</keyword>
<evidence type="ECO:0000256" key="2">
    <source>
        <dbReference type="ARBA" id="ARBA00023125"/>
    </source>
</evidence>
<dbReference type="RefSeq" id="WP_015328134.1">
    <property type="nucleotide sequence ID" value="NC_019978.1"/>
</dbReference>
<dbReference type="KEGG" id="hhl:Halha_2548"/>
<dbReference type="Pfam" id="PF08220">
    <property type="entry name" value="HTH_DeoR"/>
    <property type="match status" value="1"/>
</dbReference>
<dbReference type="SUPFAM" id="SSF100950">
    <property type="entry name" value="NagB/RpiA/CoA transferase-like"/>
    <property type="match status" value="1"/>
</dbReference>
<dbReference type="InterPro" id="IPR036390">
    <property type="entry name" value="WH_DNA-bd_sf"/>
</dbReference>
<dbReference type="Gene3D" id="1.10.10.10">
    <property type="entry name" value="Winged helix-like DNA-binding domain superfamily/Winged helix DNA-binding domain"/>
    <property type="match status" value="1"/>
</dbReference>
<evidence type="ECO:0000256" key="3">
    <source>
        <dbReference type="ARBA" id="ARBA00023163"/>
    </source>
</evidence>
<dbReference type="STRING" id="748449.Halha_2548"/>
<dbReference type="PROSITE" id="PS00894">
    <property type="entry name" value="HTH_DEOR_1"/>
    <property type="match status" value="1"/>
</dbReference>
<dbReference type="InterPro" id="IPR037171">
    <property type="entry name" value="NagB/RpiA_transferase-like"/>
</dbReference>
<dbReference type="AlphaFoldDB" id="L0KAV5"/>
<name>L0KAV5_HALHC</name>
<evidence type="ECO:0000313" key="6">
    <source>
        <dbReference type="Proteomes" id="UP000010880"/>
    </source>
</evidence>
<dbReference type="GO" id="GO:0003700">
    <property type="term" value="F:DNA-binding transcription factor activity"/>
    <property type="evidence" value="ECO:0007669"/>
    <property type="project" value="InterPro"/>
</dbReference>
<protein>
    <submittedName>
        <fullName evidence="5">Transcriptional regulator of sugar metabolism</fullName>
    </submittedName>
</protein>
<dbReference type="PROSITE" id="PS51000">
    <property type="entry name" value="HTH_DEOR_2"/>
    <property type="match status" value="1"/>
</dbReference>
<dbReference type="SMART" id="SM01134">
    <property type="entry name" value="DeoRC"/>
    <property type="match status" value="1"/>
</dbReference>
<dbReference type="InterPro" id="IPR001034">
    <property type="entry name" value="DeoR_HTH"/>
</dbReference>
<dbReference type="Proteomes" id="UP000010880">
    <property type="component" value="Chromosome"/>
</dbReference>
<dbReference type="PANTHER" id="PTHR30363">
    <property type="entry name" value="HTH-TYPE TRANSCRIPTIONAL REGULATOR SRLR-RELATED"/>
    <property type="match status" value="1"/>
</dbReference>
<dbReference type="InterPro" id="IPR014036">
    <property type="entry name" value="DeoR-like_C"/>
</dbReference>
<dbReference type="InterPro" id="IPR011991">
    <property type="entry name" value="ArsR-like_HTH"/>
</dbReference>
<dbReference type="SUPFAM" id="SSF46785">
    <property type="entry name" value="Winged helix' DNA-binding domain"/>
    <property type="match status" value="1"/>
</dbReference>
<evidence type="ECO:0000259" key="4">
    <source>
        <dbReference type="PROSITE" id="PS51000"/>
    </source>
</evidence>
<dbReference type="eggNOG" id="COG1349">
    <property type="taxonomic scope" value="Bacteria"/>
</dbReference>
<keyword evidence="1" id="KW-0805">Transcription regulation</keyword>
<proteinExistence type="predicted"/>
<dbReference type="OrthoDB" id="9797223at2"/>
<dbReference type="InterPro" id="IPR036388">
    <property type="entry name" value="WH-like_DNA-bd_sf"/>
</dbReference>
<dbReference type="PRINTS" id="PR00037">
    <property type="entry name" value="HTHLACR"/>
</dbReference>
<evidence type="ECO:0000313" key="5">
    <source>
        <dbReference type="EMBL" id="AGB42422.1"/>
    </source>
</evidence>
<feature type="domain" description="HTH deoR-type" evidence="4">
    <location>
        <begin position="3"/>
        <end position="58"/>
    </location>
</feature>
<dbReference type="GO" id="GO:0003677">
    <property type="term" value="F:DNA binding"/>
    <property type="evidence" value="ECO:0007669"/>
    <property type="project" value="UniProtKB-KW"/>
</dbReference>
<dbReference type="HOGENOM" id="CLU_060699_1_4_9"/>
<dbReference type="Pfam" id="PF00455">
    <property type="entry name" value="DeoRC"/>
    <property type="match status" value="1"/>
</dbReference>